<feature type="domain" description="Glycosyltransferase subfamily 4-like N-terminal" evidence="3">
    <location>
        <begin position="79"/>
        <end position="178"/>
    </location>
</feature>
<dbReference type="Pfam" id="PF00534">
    <property type="entry name" value="Glycos_transf_1"/>
    <property type="match status" value="1"/>
</dbReference>
<dbReference type="SUPFAM" id="SSF53756">
    <property type="entry name" value="UDP-Glycosyltransferase/glycogen phosphorylase"/>
    <property type="match status" value="1"/>
</dbReference>
<evidence type="ECO:0000313" key="5">
    <source>
        <dbReference type="Proteomes" id="UP000229600"/>
    </source>
</evidence>
<sequence>MNIGIDIRSLFSEHKTGVGEFTSEFLENLFAADKENQYFLFYGSWKKDPSWREPWKQKNVHYICISWPSKLVNILSLLRIKKIDSFFKEQLDWFISPNIGFATVSRRCKHLLVVHDLSFALHPQWYSWKRRFWHFIISPKRQCRRADIIIAPSENTKRDIIHRYQIQPEKVQRIYPGLSKTFLDDTTQITPEKIHEVKQKYTLPSRFLLFLGTIEPRKNIESAITAFTKWNKKQKEAYILVIAGPLGWKYKKIIKKIDSHSDVVYIGYVDAQDKAALYKLARVFIYPSFYEGLGFPILEAQSVGTPVVTSNNSSLVEVAFQDTYLAHPLDSNELEKGIAFQFTKEKADNEKKFVHFSWTSFVKEFLDSVSANKYRK</sequence>
<accession>A0A2H0N3L9</accession>
<dbReference type="InterPro" id="IPR001296">
    <property type="entry name" value="Glyco_trans_1"/>
</dbReference>
<protein>
    <recommendedName>
        <fullName evidence="6">Glycosyl transferase family 1 domain-containing protein</fullName>
    </recommendedName>
</protein>
<dbReference type="PANTHER" id="PTHR46401:SF2">
    <property type="entry name" value="GLYCOSYLTRANSFERASE WBBK-RELATED"/>
    <property type="match status" value="1"/>
</dbReference>
<evidence type="ECO:0000259" key="2">
    <source>
        <dbReference type="Pfam" id="PF00534"/>
    </source>
</evidence>
<name>A0A2H0N3L9_9BACT</name>
<dbReference type="InterPro" id="IPR028098">
    <property type="entry name" value="Glyco_trans_4-like_N"/>
</dbReference>
<dbReference type="EMBL" id="PCWN01000011">
    <property type="protein sequence ID" value="PIR03499.1"/>
    <property type="molecule type" value="Genomic_DNA"/>
</dbReference>
<dbReference type="GO" id="GO:0009103">
    <property type="term" value="P:lipopolysaccharide biosynthetic process"/>
    <property type="evidence" value="ECO:0007669"/>
    <property type="project" value="TreeGrafter"/>
</dbReference>
<dbReference type="AlphaFoldDB" id="A0A2H0N3L9"/>
<dbReference type="CDD" id="cd03809">
    <property type="entry name" value="GT4_MtfB-like"/>
    <property type="match status" value="1"/>
</dbReference>
<organism evidence="4 5">
    <name type="scientific">Candidatus Magasanikbacteria bacterium CG11_big_fil_rev_8_21_14_0_20_39_34</name>
    <dbReference type="NCBI Taxonomy" id="1974653"/>
    <lineage>
        <taxon>Bacteria</taxon>
        <taxon>Candidatus Magasanikiibacteriota</taxon>
    </lineage>
</organism>
<keyword evidence="1" id="KW-0808">Transferase</keyword>
<dbReference type="Pfam" id="PF13439">
    <property type="entry name" value="Glyco_transf_4"/>
    <property type="match status" value="1"/>
</dbReference>
<dbReference type="Gene3D" id="3.40.50.2000">
    <property type="entry name" value="Glycogen Phosphorylase B"/>
    <property type="match status" value="2"/>
</dbReference>
<proteinExistence type="predicted"/>
<evidence type="ECO:0008006" key="6">
    <source>
        <dbReference type="Google" id="ProtNLM"/>
    </source>
</evidence>
<dbReference type="Proteomes" id="UP000229600">
    <property type="component" value="Unassembled WGS sequence"/>
</dbReference>
<evidence type="ECO:0000259" key="3">
    <source>
        <dbReference type="Pfam" id="PF13439"/>
    </source>
</evidence>
<gene>
    <name evidence="4" type="ORF">COV59_04875</name>
</gene>
<comment type="caution">
    <text evidence="4">The sequence shown here is derived from an EMBL/GenBank/DDBJ whole genome shotgun (WGS) entry which is preliminary data.</text>
</comment>
<evidence type="ECO:0000256" key="1">
    <source>
        <dbReference type="ARBA" id="ARBA00022679"/>
    </source>
</evidence>
<feature type="domain" description="Glycosyl transferase family 1" evidence="2">
    <location>
        <begin position="204"/>
        <end position="345"/>
    </location>
</feature>
<dbReference type="GO" id="GO:0016757">
    <property type="term" value="F:glycosyltransferase activity"/>
    <property type="evidence" value="ECO:0007669"/>
    <property type="project" value="InterPro"/>
</dbReference>
<evidence type="ECO:0000313" key="4">
    <source>
        <dbReference type="EMBL" id="PIR03499.1"/>
    </source>
</evidence>
<dbReference type="PANTHER" id="PTHR46401">
    <property type="entry name" value="GLYCOSYLTRANSFERASE WBBK-RELATED"/>
    <property type="match status" value="1"/>
</dbReference>
<reference evidence="4 5" key="1">
    <citation type="submission" date="2017-09" db="EMBL/GenBank/DDBJ databases">
        <title>Depth-based differentiation of microbial function through sediment-hosted aquifers and enrichment of novel symbionts in the deep terrestrial subsurface.</title>
        <authorList>
            <person name="Probst A.J."/>
            <person name="Ladd B."/>
            <person name="Jarett J.K."/>
            <person name="Geller-Mcgrath D.E."/>
            <person name="Sieber C.M."/>
            <person name="Emerson J.B."/>
            <person name="Anantharaman K."/>
            <person name="Thomas B.C."/>
            <person name="Malmstrom R."/>
            <person name="Stieglmeier M."/>
            <person name="Klingl A."/>
            <person name="Woyke T."/>
            <person name="Ryan C.M."/>
            <person name="Banfield J.F."/>
        </authorList>
    </citation>
    <scope>NUCLEOTIDE SEQUENCE [LARGE SCALE GENOMIC DNA]</scope>
    <source>
        <strain evidence="4">CG11_big_fil_rev_8_21_14_0_20_39_34</strain>
    </source>
</reference>